<reference evidence="1" key="1">
    <citation type="submission" date="2022-10" db="EMBL/GenBank/DDBJ databases">
        <authorList>
            <person name="Chen Y."/>
            <person name="Dougan E. K."/>
            <person name="Chan C."/>
            <person name="Rhodes N."/>
            <person name="Thang M."/>
        </authorList>
    </citation>
    <scope>NUCLEOTIDE SEQUENCE</scope>
</reference>
<dbReference type="AlphaFoldDB" id="A0A9P1DJV1"/>
<organism evidence="1">
    <name type="scientific">Cladocopium goreaui</name>
    <dbReference type="NCBI Taxonomy" id="2562237"/>
    <lineage>
        <taxon>Eukaryota</taxon>
        <taxon>Sar</taxon>
        <taxon>Alveolata</taxon>
        <taxon>Dinophyceae</taxon>
        <taxon>Suessiales</taxon>
        <taxon>Symbiodiniaceae</taxon>
        <taxon>Cladocopium</taxon>
    </lineage>
</organism>
<protein>
    <submittedName>
        <fullName evidence="1">Uncharacterized protein</fullName>
    </submittedName>
</protein>
<dbReference type="EMBL" id="CAMXCT010005124">
    <property type="protein sequence ID" value="CAI4011496.1"/>
    <property type="molecule type" value="Genomic_DNA"/>
</dbReference>
<keyword evidence="3" id="KW-1185">Reference proteome</keyword>
<evidence type="ECO:0000313" key="3">
    <source>
        <dbReference type="Proteomes" id="UP001152797"/>
    </source>
</evidence>
<dbReference type="EMBL" id="CAMXCT030005124">
    <property type="protein sequence ID" value="CAL4798808.1"/>
    <property type="molecule type" value="Genomic_DNA"/>
</dbReference>
<accession>A0A9P1DJV1</accession>
<proteinExistence type="predicted"/>
<evidence type="ECO:0000313" key="1">
    <source>
        <dbReference type="EMBL" id="CAI4011496.1"/>
    </source>
</evidence>
<sequence>MGLLPEPDETRARYASLAGSHTVAGMRCVLHGTPHNHKGSKLAVGGCFNINLVEKADMGYANACRNGFTWAVISNDVITEFPAVADVLQAGQNTNVFKKESEFQILKRMITWIGQKAQVSWNEVKKSILKTKPDCSDACPYMFQFLTKFMNRDDLNKTDKRVMKTLAASKALGTDFWQSVSKDGKTAGEVLLVLRHCAVSAAYCCGTSLTRADVRKMLGNPTKSGKSQELIEELCSLMDKQLNDEQKLNSGEIQHQFEDRIVLIAMDKRPKHGDAFIMVPEAHFQIAVGSIKDETKVTLTMKYEAYRPNPAPSPGSVAAGSTDKHSTWINRIRSFDAQGKITNTKMAGELGFKEGSMIMRKVDKLKARVTDMKGDDHATIEMEDGSKFQLMAKSLLRGDWKLMKEKGSETVEIEGYGPHLVINQKEAKMMQIKGEIMTKLTELEAKHASVHEFEDNLQTQRCGCHPKFCEG</sequence>
<comment type="caution">
    <text evidence="1">The sequence shown here is derived from an EMBL/GenBank/DDBJ whole genome shotgun (WGS) entry which is preliminary data.</text>
</comment>
<dbReference type="Proteomes" id="UP001152797">
    <property type="component" value="Unassembled WGS sequence"/>
</dbReference>
<dbReference type="EMBL" id="CAMXCT020005124">
    <property type="protein sequence ID" value="CAL1164871.1"/>
    <property type="molecule type" value="Genomic_DNA"/>
</dbReference>
<evidence type="ECO:0000313" key="2">
    <source>
        <dbReference type="EMBL" id="CAL4798808.1"/>
    </source>
</evidence>
<reference evidence="2 3" key="2">
    <citation type="submission" date="2024-05" db="EMBL/GenBank/DDBJ databases">
        <authorList>
            <person name="Chen Y."/>
            <person name="Shah S."/>
            <person name="Dougan E. K."/>
            <person name="Thang M."/>
            <person name="Chan C."/>
        </authorList>
    </citation>
    <scope>NUCLEOTIDE SEQUENCE [LARGE SCALE GENOMIC DNA]</scope>
</reference>
<name>A0A9P1DJV1_9DINO</name>
<gene>
    <name evidence="1" type="ORF">C1SCF055_LOCUS36654</name>
</gene>